<feature type="modified residue" description="N6-(pyridoxal phosphate)lysine" evidence="2">
    <location>
        <position position="175"/>
    </location>
</feature>
<dbReference type="AlphaFoldDB" id="A0A9X3WK24"/>
<dbReference type="SUPFAM" id="SSF53383">
    <property type="entry name" value="PLP-dependent transferases"/>
    <property type="match status" value="1"/>
</dbReference>
<evidence type="ECO:0000313" key="4">
    <source>
        <dbReference type="EMBL" id="MDC3421202.1"/>
    </source>
</evidence>
<dbReference type="InterPro" id="IPR015422">
    <property type="entry name" value="PyrdxlP-dep_Trfase_small"/>
</dbReference>
<reference evidence="4" key="1">
    <citation type="submission" date="2022-06" db="EMBL/GenBank/DDBJ databases">
        <title>Aquibacillus sp. a new bacterium isolated from soil saline samples.</title>
        <authorList>
            <person name="Galisteo C."/>
            <person name="De La Haba R."/>
            <person name="Sanchez-Porro C."/>
            <person name="Ventosa A."/>
        </authorList>
    </citation>
    <scope>NUCLEOTIDE SEQUENCE</scope>
    <source>
        <strain evidence="4">JCM 12387</strain>
    </source>
</reference>
<dbReference type="PANTHER" id="PTHR30244">
    <property type="entry name" value="TRANSAMINASE"/>
    <property type="match status" value="1"/>
</dbReference>
<dbReference type="GO" id="GO:0008483">
    <property type="term" value="F:transaminase activity"/>
    <property type="evidence" value="ECO:0007669"/>
    <property type="project" value="UniProtKB-KW"/>
</dbReference>
<dbReference type="CDD" id="cd00616">
    <property type="entry name" value="AHBA_syn"/>
    <property type="match status" value="1"/>
</dbReference>
<dbReference type="InterPro" id="IPR015424">
    <property type="entry name" value="PyrdxlP-dep_Trfase"/>
</dbReference>
<dbReference type="Proteomes" id="UP001145072">
    <property type="component" value="Unassembled WGS sequence"/>
</dbReference>
<proteinExistence type="inferred from homology"/>
<dbReference type="GO" id="GO:0030170">
    <property type="term" value="F:pyridoxal phosphate binding"/>
    <property type="evidence" value="ECO:0007669"/>
    <property type="project" value="TreeGrafter"/>
</dbReference>
<dbReference type="Pfam" id="PF01041">
    <property type="entry name" value="DegT_DnrJ_EryC1"/>
    <property type="match status" value="1"/>
</dbReference>
<dbReference type="EMBL" id="JAMQJZ010000009">
    <property type="protein sequence ID" value="MDC3421202.1"/>
    <property type="molecule type" value="Genomic_DNA"/>
</dbReference>
<keyword evidence="4" id="KW-0808">Transferase</keyword>
<dbReference type="Gene3D" id="3.40.640.10">
    <property type="entry name" value="Type I PLP-dependent aspartate aminotransferase-like (Major domain)"/>
    <property type="match status" value="1"/>
</dbReference>
<evidence type="ECO:0000256" key="3">
    <source>
        <dbReference type="RuleBase" id="RU004508"/>
    </source>
</evidence>
<gene>
    <name evidence="4" type="ORF">NC661_12555</name>
</gene>
<sequence>MLSNHGKIPLFSHNEQKLNEIEKFERVVKTYTNVKGALAVQSGTAAIHLALRLLEVRSGDNVFCSTLTSIASASPIIYQGAEPVFIDSDPDTWNMSPVALKKALDEAVRNHRLPKAIIVTHLYGYCGHLEKIKDLSQTYQVPVIEDAAHAFGTLCNGEYCGSRGDFGIFSFGVNKLLSTSNGGMLLSGDSRYIRDARHLASQARELHPFHHHQTTGYNYQMSPILAAIGNGELGKVVDKINKKRNVYHYYQKLIAKEELLNLIPVQEGIVPNYWMTVITIDDVSIYQLYQVYLHLMKQNIEVSFIVKPLHRQPVFEGYTYFSHSEHFSVSDQLFHTALCVPSGVNMTGEEQEEVIAQLKHALELVDNSSLFTN</sequence>
<name>A0A9X3WK24_9BACI</name>
<dbReference type="RefSeq" id="WP_259871675.1">
    <property type="nucleotide sequence ID" value="NZ_JAMQJZ010000009.1"/>
</dbReference>
<comment type="caution">
    <text evidence="4">The sequence shown here is derived from an EMBL/GenBank/DDBJ whole genome shotgun (WGS) entry which is preliminary data.</text>
</comment>
<evidence type="ECO:0000313" key="5">
    <source>
        <dbReference type="Proteomes" id="UP001145072"/>
    </source>
</evidence>
<evidence type="ECO:0000256" key="1">
    <source>
        <dbReference type="PIRSR" id="PIRSR000390-1"/>
    </source>
</evidence>
<dbReference type="Gene3D" id="3.90.1150.10">
    <property type="entry name" value="Aspartate Aminotransferase, domain 1"/>
    <property type="match status" value="1"/>
</dbReference>
<dbReference type="GO" id="GO:0000271">
    <property type="term" value="P:polysaccharide biosynthetic process"/>
    <property type="evidence" value="ECO:0007669"/>
    <property type="project" value="TreeGrafter"/>
</dbReference>
<keyword evidence="4" id="KW-0032">Aminotransferase</keyword>
<comment type="similarity">
    <text evidence="3">Belongs to the DegT/DnrJ/EryC1 family.</text>
</comment>
<dbReference type="PANTHER" id="PTHR30244:SF34">
    <property type="entry name" value="DTDP-4-AMINO-4,6-DIDEOXYGALACTOSE TRANSAMINASE"/>
    <property type="match status" value="1"/>
</dbReference>
<feature type="active site" description="Proton acceptor" evidence="1">
    <location>
        <position position="175"/>
    </location>
</feature>
<dbReference type="InterPro" id="IPR015421">
    <property type="entry name" value="PyrdxlP-dep_Trfase_major"/>
</dbReference>
<evidence type="ECO:0000256" key="2">
    <source>
        <dbReference type="PIRSR" id="PIRSR000390-2"/>
    </source>
</evidence>
<keyword evidence="5" id="KW-1185">Reference proteome</keyword>
<accession>A0A9X3WK24</accession>
<dbReference type="PIRSF" id="PIRSF000390">
    <property type="entry name" value="PLP_StrS"/>
    <property type="match status" value="1"/>
</dbReference>
<keyword evidence="2 3" id="KW-0663">Pyridoxal phosphate</keyword>
<protein>
    <submittedName>
        <fullName evidence="4">DegT/DnrJ/EryC1/StrS family aminotransferase</fullName>
    </submittedName>
</protein>
<organism evidence="4 5">
    <name type="scientific">Aquibacillus koreensis</name>
    <dbReference type="NCBI Taxonomy" id="279446"/>
    <lineage>
        <taxon>Bacteria</taxon>
        <taxon>Bacillati</taxon>
        <taxon>Bacillota</taxon>
        <taxon>Bacilli</taxon>
        <taxon>Bacillales</taxon>
        <taxon>Bacillaceae</taxon>
        <taxon>Aquibacillus</taxon>
    </lineage>
</organism>
<dbReference type="InterPro" id="IPR000653">
    <property type="entry name" value="DegT/StrS_aminotransferase"/>
</dbReference>